<sequence length="333" mass="36277">MAEKNPVPGTGGDVYVPYEDRDGNESIVYFTRDLSAAGLRRAYEQVSGNISGKVGVKLHTGEQHGPNILPRDWVAELMAADLPGAAIVETNTYYEGDRYTTGQHRETLRVNGWTFAPVDIMDEDGCTPFPVAGGKWFDAVHMGSHLADYDSLVVLTHFKGHTQGGFGGSAKNIGIGCADGRVGKKEIHTTPGSEDMWDIAREEFMERMMESAKAVCDHFGRKITFVNVMRNMSVSCDCEGTAAAPVVTPNVGIMASTDILALDQACIDAVYAMGEQDHHDLVERIETRHGLRQLTYMRELGMGNWRYALLDLDNGGARITAADAVEGVVPFEG</sequence>
<gene>
    <name evidence="2" type="ORF">H9X80_03225</name>
</gene>
<evidence type="ECO:0000313" key="3">
    <source>
        <dbReference type="Proteomes" id="UP000712527"/>
    </source>
</evidence>
<comment type="caution">
    <text evidence="2">The sequence shown here is derived from an EMBL/GenBank/DDBJ whole genome shotgun (WGS) entry which is preliminary data.</text>
</comment>
<feature type="domain" description="DUF362" evidence="1">
    <location>
        <begin position="54"/>
        <end position="268"/>
    </location>
</feature>
<dbReference type="Gene3D" id="3.40.50.11440">
    <property type="match status" value="1"/>
</dbReference>
<dbReference type="RefSeq" id="WP_204792918.1">
    <property type="nucleotide sequence ID" value="NZ_JACSNQ010000004.1"/>
</dbReference>
<dbReference type="InterPro" id="IPR007160">
    <property type="entry name" value="DUF362"/>
</dbReference>
<evidence type="ECO:0000259" key="1">
    <source>
        <dbReference type="Pfam" id="PF04015"/>
    </source>
</evidence>
<protein>
    <submittedName>
        <fullName evidence="2">DUF362 domain-containing protein</fullName>
    </submittedName>
</protein>
<keyword evidence="3" id="KW-1185">Reference proteome</keyword>
<reference evidence="2 3" key="1">
    <citation type="journal article" date="2021" name="Sci. Rep.">
        <title>The distribution of antibiotic resistance genes in chicken gut microbiota commensals.</title>
        <authorList>
            <person name="Juricova H."/>
            <person name="Matiasovicova J."/>
            <person name="Kubasova T."/>
            <person name="Cejkova D."/>
            <person name="Rychlik I."/>
        </authorList>
    </citation>
    <scope>NUCLEOTIDE SEQUENCE [LARGE SCALE GENOMIC DNA]</scope>
    <source>
        <strain evidence="2 3">An794</strain>
    </source>
</reference>
<dbReference type="EMBL" id="JACSNQ010000004">
    <property type="protein sequence ID" value="MBM6774558.1"/>
    <property type="molecule type" value="Genomic_DNA"/>
</dbReference>
<accession>A0ABS2F1Y7</accession>
<dbReference type="Pfam" id="PF04015">
    <property type="entry name" value="DUF362"/>
    <property type="match status" value="1"/>
</dbReference>
<name>A0ABS2F1Y7_9ACTN</name>
<dbReference type="Proteomes" id="UP000712527">
    <property type="component" value="Unassembled WGS sequence"/>
</dbReference>
<organism evidence="2 3">
    <name type="scientific">Olsenella profusa</name>
    <dbReference type="NCBI Taxonomy" id="138595"/>
    <lineage>
        <taxon>Bacteria</taxon>
        <taxon>Bacillati</taxon>
        <taxon>Actinomycetota</taxon>
        <taxon>Coriobacteriia</taxon>
        <taxon>Coriobacteriales</taxon>
        <taxon>Atopobiaceae</taxon>
        <taxon>Olsenella</taxon>
    </lineage>
</organism>
<evidence type="ECO:0000313" key="2">
    <source>
        <dbReference type="EMBL" id="MBM6774558.1"/>
    </source>
</evidence>
<proteinExistence type="predicted"/>